<feature type="transmembrane region" description="Helical" evidence="1">
    <location>
        <begin position="128"/>
        <end position="157"/>
    </location>
</feature>
<reference evidence="2" key="1">
    <citation type="submission" date="2020-02" db="EMBL/GenBank/DDBJ databases">
        <authorList>
            <person name="Meier V. D."/>
        </authorList>
    </citation>
    <scope>NUCLEOTIDE SEQUENCE</scope>
    <source>
        <strain evidence="2">AVDCRST_MAG05</strain>
    </source>
</reference>
<evidence type="ECO:0000313" key="2">
    <source>
        <dbReference type="EMBL" id="CAA9490481.1"/>
    </source>
</evidence>
<feature type="transmembrane region" description="Helical" evidence="1">
    <location>
        <begin position="70"/>
        <end position="93"/>
    </location>
</feature>
<organism evidence="2">
    <name type="scientific">uncultured Rubrobacteraceae bacterium</name>
    <dbReference type="NCBI Taxonomy" id="349277"/>
    <lineage>
        <taxon>Bacteria</taxon>
        <taxon>Bacillati</taxon>
        <taxon>Actinomycetota</taxon>
        <taxon>Rubrobacteria</taxon>
        <taxon>Rubrobacterales</taxon>
        <taxon>Rubrobacteraceae</taxon>
        <taxon>environmental samples</taxon>
    </lineage>
</organism>
<keyword evidence="1" id="KW-0472">Membrane</keyword>
<sequence length="322" mass="33598">MNYGDLIRDAFRISWRNKYLWFFGFFAGGVGSSFGGNVPSGAGNFGGGGPEQSGIPGIAAQVGPGLFDNLALLIALFVVIGLTVLLFLALTLISQGALAENVAAIDRGEGRRFGSGWRAGLGNVWRVLGYYVVYFLITLGLLVAIGVPIGLLVGVTFAVTQSVAARVIVAVLAGLLGLLALIVVFIPLSIVGQYALREIVVRRTGVFASFGGGYRIFRHDVGRSLLLWLINLLLGIGVTIAVVLALGIVGLVLFLPTILLAFAEMSAAAVVTGIVAGVILLPILLAVSGATGAFFHSYWTLAYLRLTGHREGGEPAQASVVA</sequence>
<dbReference type="EMBL" id="CADCVM010000201">
    <property type="protein sequence ID" value="CAA9490481.1"/>
    <property type="molecule type" value="Genomic_DNA"/>
</dbReference>
<proteinExistence type="predicted"/>
<name>A0A6J4S603_9ACTN</name>
<dbReference type="InterPro" id="IPR055966">
    <property type="entry name" value="DUF7544"/>
</dbReference>
<gene>
    <name evidence="2" type="ORF">AVDCRST_MAG05-1863</name>
</gene>
<keyword evidence="1" id="KW-1133">Transmembrane helix</keyword>
<feature type="transmembrane region" description="Helical" evidence="1">
    <location>
        <begin position="267"/>
        <end position="295"/>
    </location>
</feature>
<protein>
    <recommendedName>
        <fullName evidence="3">Glycerophosphoryl diester phosphodiesterase membrane domain-containing protein</fullName>
    </recommendedName>
</protein>
<evidence type="ECO:0000256" key="1">
    <source>
        <dbReference type="SAM" id="Phobius"/>
    </source>
</evidence>
<feature type="transmembrane region" description="Helical" evidence="1">
    <location>
        <begin position="225"/>
        <end position="255"/>
    </location>
</feature>
<dbReference type="AlphaFoldDB" id="A0A6J4S603"/>
<evidence type="ECO:0008006" key="3">
    <source>
        <dbReference type="Google" id="ProtNLM"/>
    </source>
</evidence>
<accession>A0A6J4S603</accession>
<feature type="transmembrane region" description="Helical" evidence="1">
    <location>
        <begin position="20"/>
        <end position="38"/>
    </location>
</feature>
<feature type="transmembrane region" description="Helical" evidence="1">
    <location>
        <begin position="163"/>
        <end position="188"/>
    </location>
</feature>
<dbReference type="Pfam" id="PF24400">
    <property type="entry name" value="DUF7544"/>
    <property type="match status" value="1"/>
</dbReference>
<keyword evidence="1" id="KW-0812">Transmembrane</keyword>